<dbReference type="EMBL" id="BOPZ01000018">
    <property type="protein sequence ID" value="GIM29512.1"/>
    <property type="molecule type" value="Genomic_DNA"/>
</dbReference>
<evidence type="ECO:0000313" key="2">
    <source>
        <dbReference type="Proteomes" id="UP000679179"/>
    </source>
</evidence>
<evidence type="ECO:0008006" key="3">
    <source>
        <dbReference type="Google" id="ProtNLM"/>
    </source>
</evidence>
<keyword evidence="2" id="KW-1185">Reference proteome</keyword>
<proteinExistence type="predicted"/>
<accession>A0A919S0D4</accession>
<evidence type="ECO:0000313" key="1">
    <source>
        <dbReference type="EMBL" id="GIM29512.1"/>
    </source>
</evidence>
<dbReference type="InterPro" id="IPR027972">
    <property type="entry name" value="DUF4489"/>
</dbReference>
<reference evidence="1" key="1">
    <citation type="submission" date="2021-03" db="EMBL/GenBank/DDBJ databases">
        <title>Taxonomic study of Clostridium polyendosporum from meadow-gley soil under rice.</title>
        <authorList>
            <person name="Kobayashi H."/>
            <person name="Tanizawa Y."/>
            <person name="Yagura M."/>
        </authorList>
    </citation>
    <scope>NUCLEOTIDE SEQUENCE</scope>
    <source>
        <strain evidence="1">JCM 30710</strain>
    </source>
</reference>
<dbReference type="RefSeq" id="WP_212904206.1">
    <property type="nucleotide sequence ID" value="NZ_BOPZ01000018.1"/>
</dbReference>
<dbReference type="Proteomes" id="UP000679179">
    <property type="component" value="Unassembled WGS sequence"/>
</dbReference>
<organism evidence="1 2">
    <name type="scientific">Clostridium polyendosporum</name>
    <dbReference type="NCBI Taxonomy" id="69208"/>
    <lineage>
        <taxon>Bacteria</taxon>
        <taxon>Bacillati</taxon>
        <taxon>Bacillota</taxon>
        <taxon>Clostridia</taxon>
        <taxon>Eubacteriales</taxon>
        <taxon>Clostridiaceae</taxon>
        <taxon>Clostridium</taxon>
    </lineage>
</organism>
<dbReference type="AlphaFoldDB" id="A0A919S0D4"/>
<dbReference type="Pfam" id="PF14879">
    <property type="entry name" value="DUF4489"/>
    <property type="match status" value="1"/>
</dbReference>
<protein>
    <recommendedName>
        <fullName evidence="3">DUF4489 domain-containing protein</fullName>
    </recommendedName>
</protein>
<name>A0A919S0D4_9CLOT</name>
<gene>
    <name evidence="1" type="ORF">CPJCM30710_21780</name>
</gene>
<comment type="caution">
    <text evidence="1">The sequence shown here is derived from an EMBL/GenBank/DDBJ whole genome shotgun (WGS) entry which is preliminary data.</text>
</comment>
<sequence>MRPMCKPDYCYDEKPYGKKPYDYDKKPYDYKDKDCDPCDCKPDLCKAKDCHFCPKPVVMECACGTGAIIGEIEDDSYFNPICLGCLTIDTTCLCKPVVKFDFSSIISYKTEGDNDPVELTFTLKKSCNGGFPVCCGSWDYRARFDDDEEELTTSFTFTHCECNSCPGCCVYTVEITRAIKEDEDDDLSICNVVLSAIATSSC</sequence>